<evidence type="ECO:0000256" key="2">
    <source>
        <dbReference type="ARBA" id="ARBA00023043"/>
    </source>
</evidence>
<dbReference type="OrthoDB" id="5624102at2"/>
<dbReference type="Pfam" id="PF12796">
    <property type="entry name" value="Ank_2"/>
    <property type="match status" value="2"/>
</dbReference>
<evidence type="ECO:0000256" key="1">
    <source>
        <dbReference type="ARBA" id="ARBA00022737"/>
    </source>
</evidence>
<dbReference type="KEGG" id="dpb:BABL1_gene_431"/>
<dbReference type="InterPro" id="IPR002110">
    <property type="entry name" value="Ankyrin_rpt"/>
</dbReference>
<dbReference type="Pfam" id="PF13857">
    <property type="entry name" value="Ank_5"/>
    <property type="match status" value="1"/>
</dbReference>
<evidence type="ECO:0000256" key="3">
    <source>
        <dbReference type="PROSITE-ProRule" id="PRU00023"/>
    </source>
</evidence>
<name>V6DG97_9BACT</name>
<dbReference type="SUPFAM" id="SSF48403">
    <property type="entry name" value="Ankyrin repeat"/>
    <property type="match status" value="1"/>
</dbReference>
<evidence type="ECO:0000313" key="5">
    <source>
        <dbReference type="Proteomes" id="UP000018769"/>
    </source>
</evidence>
<feature type="repeat" description="ANK" evidence="3">
    <location>
        <begin position="141"/>
        <end position="174"/>
    </location>
</feature>
<feature type="repeat" description="ANK" evidence="3">
    <location>
        <begin position="52"/>
        <end position="84"/>
    </location>
</feature>
<dbReference type="PROSITE" id="PS50297">
    <property type="entry name" value="ANK_REP_REGION"/>
    <property type="match status" value="2"/>
</dbReference>
<reference evidence="4 5" key="1">
    <citation type="journal article" date="2015" name="Biol. Direct">
        <title>Babela massiliensis, a representative of a widespread bacterial phylum with unusual adaptations to parasitism in amoebae.</title>
        <authorList>
            <person name="Pagnier I."/>
            <person name="Yutin N."/>
            <person name="Croce O."/>
            <person name="Makarova K.S."/>
            <person name="Wolf Y.I."/>
            <person name="Benamar S."/>
            <person name="Raoult D."/>
            <person name="Koonin E.V."/>
            <person name="La Scola B."/>
        </authorList>
    </citation>
    <scope>NUCLEOTIDE SEQUENCE [LARGE SCALE GENOMIC DNA]</scope>
    <source>
        <strain evidence="5">BABL1</strain>
    </source>
</reference>
<keyword evidence="5" id="KW-1185">Reference proteome</keyword>
<sequence length="286" mass="31699">MKIRILFFLLILNFNMDLIANKELIEAAINSDLDQLKELIKSDININYKDQDGNTALMYAVKNGDINAVNYLLLKGADPNIINNLQQTSLILAVDRDNLSNVLDKSYSSKELELLFKSDNNYPIVRSLLIKGANPNVKDHLGKSPLYLAAEYGDLRCLNLLLGVHNVDVNIKDIFGYTPLMAACRTNQKNIVNRLVKHPSIKLNAQSTGLTSLDNSNNLNEGTGLTALMVAASMNRATIVKMLLRAGADYKITDYNGRNAIDIAKGTYKSSKRLLEALNNNVNLKS</sequence>
<dbReference type="Proteomes" id="UP000018769">
    <property type="component" value="Chromosome I"/>
</dbReference>
<accession>V6DG97</accession>
<dbReference type="STRING" id="673862.BABL1_gene_431"/>
<keyword evidence="2 3" id="KW-0040">ANK repeat</keyword>
<dbReference type="SMART" id="SM00248">
    <property type="entry name" value="ANK"/>
    <property type="match status" value="6"/>
</dbReference>
<proteinExistence type="predicted"/>
<dbReference type="PANTHER" id="PTHR24171">
    <property type="entry name" value="ANKYRIN REPEAT DOMAIN-CONTAINING PROTEIN 39-RELATED"/>
    <property type="match status" value="1"/>
</dbReference>
<protein>
    <submittedName>
        <fullName evidence="4">Ankyrin repeats containing protein</fullName>
    </submittedName>
</protein>
<dbReference type="HOGENOM" id="CLU_972127_0_0_7"/>
<dbReference type="Gene3D" id="1.25.40.20">
    <property type="entry name" value="Ankyrin repeat-containing domain"/>
    <property type="match status" value="3"/>
</dbReference>
<dbReference type="eggNOG" id="COG0666">
    <property type="taxonomic scope" value="Bacteria"/>
</dbReference>
<evidence type="ECO:0000313" key="4">
    <source>
        <dbReference type="EMBL" id="CDK30585.1"/>
    </source>
</evidence>
<dbReference type="PROSITE" id="PS50088">
    <property type="entry name" value="ANK_REPEAT"/>
    <property type="match status" value="3"/>
</dbReference>
<keyword evidence="1" id="KW-0677">Repeat</keyword>
<feature type="repeat" description="ANK" evidence="3">
    <location>
        <begin position="223"/>
        <end position="255"/>
    </location>
</feature>
<organism evidence="4 5">
    <name type="scientific">Candidatus Babela massiliensis</name>
    <dbReference type="NCBI Taxonomy" id="673862"/>
    <lineage>
        <taxon>Bacteria</taxon>
        <taxon>Candidatus Babelota</taxon>
        <taxon>Candidatus Babeliae</taxon>
        <taxon>Candidatus Babeliales</taxon>
        <taxon>Candidatus Babeliaceae</taxon>
        <taxon>Candidatus Babela</taxon>
    </lineage>
</organism>
<dbReference type="InterPro" id="IPR036770">
    <property type="entry name" value="Ankyrin_rpt-contain_sf"/>
</dbReference>
<dbReference type="EMBL" id="HG793133">
    <property type="protein sequence ID" value="CDK30585.1"/>
    <property type="molecule type" value="Genomic_DNA"/>
</dbReference>
<dbReference type="AlphaFoldDB" id="V6DG97"/>
<gene>
    <name evidence="4" type="ORF">BABL1_gene_431</name>
</gene>
<dbReference type="RefSeq" id="WP_023791948.1">
    <property type="nucleotide sequence ID" value="NC_023003.1"/>
</dbReference>